<gene>
    <name evidence="2" type="ORF">B0T24DRAFT_627181</name>
</gene>
<evidence type="ECO:0000313" key="2">
    <source>
        <dbReference type="EMBL" id="KAK3370844.1"/>
    </source>
</evidence>
<sequence>MGLLLRGEILIGEILGTKDDWPTGPSQIEKRRLGWYLRFAGELGLTILPISFIILAILAAKLDGQPLSNYGQNVVDATRLGPSIYPIIFTAVASRFYRSVALWTAARPRGISIGALEQLLGSQSFAGTVVRLLEVRTHIILGLLIFSTWALSPVGGQSSSRLIETASNVTTDTATIYHSSTDGVTALISVSGKAVNQAAVNTLYSASLLASGLQKQSRSDMWSRPKIPHLLPAYRFPPNSTTEYTWQHVDAAAMQADSYASLLGIKVQGLRDLAAQNTYYNFTAEASYADFDCALVGHDMPINASILTFLNASDYEPTLRANMFVPKQPNATERSSFFMAADVWRWNRAGRLNSALHVVYGSKSTNANDVYSLFNCTVHNVAVELNIGCSAADGCGVTRLRLSQNATWSPPTLMAWTQANPGITNLLSAFPLAAGFTDRYSASPTDNFVRGATEFPYAVWYPSAWAGVPLADVSRRLTAAFNTFFLASLDPLQATNASVTADPRLPDPSQDSGADMRTATATVAIATDVYRLNRAWAGVLLASTGILMVMAVLGLVLRAVTAAPDIFDYASSLTRENPHLPPDYVPPGGTAMGGAERARRLRGLRVQIADVAPRDDVGYIALTSATGARQGKAVETERMVRRGREYW</sequence>
<keyword evidence="1" id="KW-0812">Transmembrane</keyword>
<name>A0AAE0N647_9PEZI</name>
<reference evidence="2" key="2">
    <citation type="submission" date="2023-06" db="EMBL/GenBank/DDBJ databases">
        <authorList>
            <consortium name="Lawrence Berkeley National Laboratory"/>
            <person name="Haridas S."/>
            <person name="Hensen N."/>
            <person name="Bonometti L."/>
            <person name="Westerberg I."/>
            <person name="Brannstrom I.O."/>
            <person name="Guillou S."/>
            <person name="Cros-Aarteil S."/>
            <person name="Calhoun S."/>
            <person name="Kuo A."/>
            <person name="Mondo S."/>
            <person name="Pangilinan J."/>
            <person name="Riley R."/>
            <person name="Labutti K."/>
            <person name="Andreopoulos B."/>
            <person name="Lipzen A."/>
            <person name="Chen C."/>
            <person name="Yanf M."/>
            <person name="Daum C."/>
            <person name="Ng V."/>
            <person name="Clum A."/>
            <person name="Steindorff A."/>
            <person name="Ohm R."/>
            <person name="Martin F."/>
            <person name="Silar P."/>
            <person name="Natvig D."/>
            <person name="Lalanne C."/>
            <person name="Gautier V."/>
            <person name="Ament-Velasquez S.L."/>
            <person name="Kruys A."/>
            <person name="Hutchinson M.I."/>
            <person name="Powell A.J."/>
            <person name="Barry K."/>
            <person name="Miller A.N."/>
            <person name="Grigoriev I.V."/>
            <person name="Debuchy R."/>
            <person name="Gladieux P."/>
            <person name="Thoren M.H."/>
            <person name="Johannesson H."/>
        </authorList>
    </citation>
    <scope>NUCLEOTIDE SEQUENCE</scope>
    <source>
        <strain evidence="2">CBS 958.72</strain>
    </source>
</reference>
<organism evidence="2 3">
    <name type="scientific">Lasiosphaeria ovina</name>
    <dbReference type="NCBI Taxonomy" id="92902"/>
    <lineage>
        <taxon>Eukaryota</taxon>
        <taxon>Fungi</taxon>
        <taxon>Dikarya</taxon>
        <taxon>Ascomycota</taxon>
        <taxon>Pezizomycotina</taxon>
        <taxon>Sordariomycetes</taxon>
        <taxon>Sordariomycetidae</taxon>
        <taxon>Sordariales</taxon>
        <taxon>Lasiosphaeriaceae</taxon>
        <taxon>Lasiosphaeria</taxon>
    </lineage>
</organism>
<keyword evidence="1" id="KW-0472">Membrane</keyword>
<dbReference type="AlphaFoldDB" id="A0AAE0N647"/>
<dbReference type="EMBL" id="JAULSN010000005">
    <property type="protein sequence ID" value="KAK3370844.1"/>
    <property type="molecule type" value="Genomic_DNA"/>
</dbReference>
<reference evidence="2" key="1">
    <citation type="journal article" date="2023" name="Mol. Phylogenet. Evol.">
        <title>Genome-scale phylogeny and comparative genomics of the fungal order Sordariales.</title>
        <authorList>
            <person name="Hensen N."/>
            <person name="Bonometti L."/>
            <person name="Westerberg I."/>
            <person name="Brannstrom I.O."/>
            <person name="Guillou S."/>
            <person name="Cros-Aarteil S."/>
            <person name="Calhoun S."/>
            <person name="Haridas S."/>
            <person name="Kuo A."/>
            <person name="Mondo S."/>
            <person name="Pangilinan J."/>
            <person name="Riley R."/>
            <person name="LaButti K."/>
            <person name="Andreopoulos B."/>
            <person name="Lipzen A."/>
            <person name="Chen C."/>
            <person name="Yan M."/>
            <person name="Daum C."/>
            <person name="Ng V."/>
            <person name="Clum A."/>
            <person name="Steindorff A."/>
            <person name="Ohm R.A."/>
            <person name="Martin F."/>
            <person name="Silar P."/>
            <person name="Natvig D.O."/>
            <person name="Lalanne C."/>
            <person name="Gautier V."/>
            <person name="Ament-Velasquez S.L."/>
            <person name="Kruys A."/>
            <person name="Hutchinson M.I."/>
            <person name="Powell A.J."/>
            <person name="Barry K."/>
            <person name="Miller A.N."/>
            <person name="Grigoriev I.V."/>
            <person name="Debuchy R."/>
            <person name="Gladieux P."/>
            <person name="Hiltunen Thoren M."/>
            <person name="Johannesson H."/>
        </authorList>
    </citation>
    <scope>NUCLEOTIDE SEQUENCE</scope>
    <source>
        <strain evidence="2">CBS 958.72</strain>
    </source>
</reference>
<protein>
    <submittedName>
        <fullName evidence="2">Uncharacterized protein</fullName>
    </submittedName>
</protein>
<accession>A0AAE0N647</accession>
<evidence type="ECO:0000313" key="3">
    <source>
        <dbReference type="Proteomes" id="UP001287356"/>
    </source>
</evidence>
<keyword evidence="1" id="KW-1133">Transmembrane helix</keyword>
<dbReference type="Proteomes" id="UP001287356">
    <property type="component" value="Unassembled WGS sequence"/>
</dbReference>
<proteinExistence type="predicted"/>
<feature type="transmembrane region" description="Helical" evidence="1">
    <location>
        <begin position="535"/>
        <end position="557"/>
    </location>
</feature>
<evidence type="ECO:0000256" key="1">
    <source>
        <dbReference type="SAM" id="Phobius"/>
    </source>
</evidence>
<keyword evidence="3" id="KW-1185">Reference proteome</keyword>
<comment type="caution">
    <text evidence="2">The sequence shown here is derived from an EMBL/GenBank/DDBJ whole genome shotgun (WGS) entry which is preliminary data.</text>
</comment>